<accession>A0A2I0KHH2</accession>
<sequence>MNTATQTTDVTLLVETPSRKSFRHKLDALYEVSYLNEDDKISATDLPLINPYIALFKSTVFSPTISIQHLIRQSPHRVEECVQLTRKGLPVVARMTLLDGRLLEYQHAWSEEALMILVDFMNTPTCVYVPHQISRDDLVKLLLDNWVTNYERLHHNAQPIQSSKPKFGRKADGKVVITFDHKYIQSPESSNPHMF</sequence>
<proteinExistence type="predicted"/>
<dbReference type="EMBL" id="PGOL01000571">
    <property type="protein sequence ID" value="PKI67938.1"/>
    <property type="molecule type" value="Genomic_DNA"/>
</dbReference>
<evidence type="ECO:0000313" key="2">
    <source>
        <dbReference type="Proteomes" id="UP000233551"/>
    </source>
</evidence>
<protein>
    <submittedName>
        <fullName evidence="1">Uncharacterized protein</fullName>
    </submittedName>
</protein>
<name>A0A2I0KHH2_PUNGR</name>
<reference evidence="1 2" key="1">
    <citation type="submission" date="2017-11" db="EMBL/GenBank/DDBJ databases">
        <title>De-novo sequencing of pomegranate (Punica granatum L.) genome.</title>
        <authorList>
            <person name="Akparov Z."/>
            <person name="Amiraslanov A."/>
            <person name="Hajiyeva S."/>
            <person name="Abbasov M."/>
            <person name="Kaur K."/>
            <person name="Hamwieh A."/>
            <person name="Solovyev V."/>
            <person name="Salamov A."/>
            <person name="Braich B."/>
            <person name="Kosarev P."/>
            <person name="Mahmoud A."/>
            <person name="Hajiyev E."/>
            <person name="Babayeva S."/>
            <person name="Izzatullayeva V."/>
            <person name="Mammadov A."/>
            <person name="Mammadov A."/>
            <person name="Sharifova S."/>
            <person name="Ojaghi J."/>
            <person name="Eynullazada K."/>
            <person name="Bayramov B."/>
            <person name="Abdulazimova A."/>
            <person name="Shahmuradov I."/>
        </authorList>
    </citation>
    <scope>NUCLEOTIDE SEQUENCE [LARGE SCALE GENOMIC DNA]</scope>
    <source>
        <strain evidence="2">cv. AG2017</strain>
        <tissue evidence="1">Leaf</tissue>
    </source>
</reference>
<evidence type="ECO:0000313" key="1">
    <source>
        <dbReference type="EMBL" id="PKI67938.1"/>
    </source>
</evidence>
<organism evidence="1 2">
    <name type="scientific">Punica granatum</name>
    <name type="common">Pomegranate</name>
    <dbReference type="NCBI Taxonomy" id="22663"/>
    <lineage>
        <taxon>Eukaryota</taxon>
        <taxon>Viridiplantae</taxon>
        <taxon>Streptophyta</taxon>
        <taxon>Embryophyta</taxon>
        <taxon>Tracheophyta</taxon>
        <taxon>Spermatophyta</taxon>
        <taxon>Magnoliopsida</taxon>
        <taxon>eudicotyledons</taxon>
        <taxon>Gunneridae</taxon>
        <taxon>Pentapetalae</taxon>
        <taxon>rosids</taxon>
        <taxon>malvids</taxon>
        <taxon>Myrtales</taxon>
        <taxon>Lythraceae</taxon>
        <taxon>Punica</taxon>
    </lineage>
</organism>
<keyword evidence="2" id="KW-1185">Reference proteome</keyword>
<dbReference type="Proteomes" id="UP000233551">
    <property type="component" value="Unassembled WGS sequence"/>
</dbReference>
<dbReference type="PANTHER" id="PTHR48435">
    <property type="entry name" value="POLYPROTEIN"/>
    <property type="match status" value="1"/>
</dbReference>
<dbReference type="PANTHER" id="PTHR48435:SF1">
    <property type="entry name" value="POLYPROTEIN"/>
    <property type="match status" value="1"/>
</dbReference>
<dbReference type="AlphaFoldDB" id="A0A2I0KHH2"/>
<dbReference type="InterPro" id="IPR053098">
    <property type="entry name" value="Petuviruses_polyprotein"/>
</dbReference>
<comment type="caution">
    <text evidence="1">The sequence shown here is derived from an EMBL/GenBank/DDBJ whole genome shotgun (WGS) entry which is preliminary data.</text>
</comment>
<gene>
    <name evidence="1" type="ORF">CRG98_011534</name>
</gene>